<feature type="region of interest" description="Disordered" evidence="1">
    <location>
        <begin position="343"/>
        <end position="362"/>
    </location>
</feature>
<feature type="chain" id="PRO_5005879737" description="Membrane-associated protein" evidence="3">
    <location>
        <begin position="33"/>
        <end position="446"/>
    </location>
</feature>
<keyword evidence="2" id="KW-0472">Membrane</keyword>
<dbReference type="Proteomes" id="UP000038009">
    <property type="component" value="Unassembled WGS sequence"/>
</dbReference>
<feature type="transmembrane region" description="Helical" evidence="2">
    <location>
        <begin position="280"/>
        <end position="300"/>
    </location>
</feature>
<dbReference type="OrthoDB" id="273329at2759"/>
<dbReference type="EMBL" id="LJSK01000019">
    <property type="protein sequence ID" value="KPI89662.1"/>
    <property type="molecule type" value="Genomic_DNA"/>
</dbReference>
<name>A0A0N1PG18_LEPSE</name>
<accession>A0A0N1PG18</accession>
<feature type="compositionally biased region" description="Polar residues" evidence="1">
    <location>
        <begin position="423"/>
        <end position="438"/>
    </location>
</feature>
<evidence type="ECO:0000256" key="1">
    <source>
        <dbReference type="SAM" id="MobiDB-lite"/>
    </source>
</evidence>
<evidence type="ECO:0000313" key="4">
    <source>
        <dbReference type="EMBL" id="KPI89662.1"/>
    </source>
</evidence>
<dbReference type="OMA" id="WRWNQGR"/>
<feature type="region of interest" description="Disordered" evidence="1">
    <location>
        <begin position="416"/>
        <end position="446"/>
    </location>
</feature>
<dbReference type="InterPro" id="IPR031797">
    <property type="entry name" value="DUF5075"/>
</dbReference>
<feature type="region of interest" description="Disordered" evidence="1">
    <location>
        <begin position="308"/>
        <end position="333"/>
    </location>
</feature>
<organism evidence="4 5">
    <name type="scientific">Leptomonas seymouri</name>
    <dbReference type="NCBI Taxonomy" id="5684"/>
    <lineage>
        <taxon>Eukaryota</taxon>
        <taxon>Discoba</taxon>
        <taxon>Euglenozoa</taxon>
        <taxon>Kinetoplastea</taxon>
        <taxon>Metakinetoplastina</taxon>
        <taxon>Trypanosomatida</taxon>
        <taxon>Trypanosomatidae</taxon>
        <taxon>Leishmaniinae</taxon>
        <taxon>Leptomonas</taxon>
    </lineage>
</organism>
<gene>
    <name evidence="4" type="ORF">ABL78_1243</name>
</gene>
<dbReference type="PANTHER" id="PTHR35613:SF2">
    <property type="entry name" value="C-TYPE LECTIN DOMAIN-CONTAINING PROTEIN"/>
    <property type="match status" value="1"/>
</dbReference>
<keyword evidence="5" id="KW-1185">Reference proteome</keyword>
<keyword evidence="3" id="KW-0732">Signal</keyword>
<protein>
    <recommendedName>
        <fullName evidence="6">Membrane-associated protein</fullName>
    </recommendedName>
</protein>
<dbReference type="AlphaFoldDB" id="A0A0N1PG18"/>
<evidence type="ECO:0000313" key="5">
    <source>
        <dbReference type="Proteomes" id="UP000038009"/>
    </source>
</evidence>
<keyword evidence="2" id="KW-1133">Transmembrane helix</keyword>
<keyword evidence="2" id="KW-0812">Transmembrane</keyword>
<proteinExistence type="predicted"/>
<evidence type="ECO:0000256" key="2">
    <source>
        <dbReference type="SAM" id="Phobius"/>
    </source>
</evidence>
<dbReference type="PANTHER" id="PTHR35613">
    <property type="entry name" value="C-TYPE LECTIN DOMAIN-CONTAINING PROTEIN"/>
    <property type="match status" value="1"/>
</dbReference>
<evidence type="ECO:0000256" key="3">
    <source>
        <dbReference type="SAM" id="SignalP"/>
    </source>
</evidence>
<feature type="transmembrane region" description="Helical" evidence="2">
    <location>
        <begin position="147"/>
        <end position="164"/>
    </location>
</feature>
<sequence length="446" mass="48748">MRGGSNRRMQGAPPRSQIALLNLVLLLFLCEAAHIAHGFAFVPITASFAVPDPSASRSQARLLCLNSGGHVAGEPTATLHQSVINTVRAAGAGEIWHAFLGADTKANQRLNCPLPITEASTINGVSYGCYWRWNEGRWTATGDDTTLPLSIYAVGVTFFIGNIWRKPSSSTITLYGPTGGFPTFFDRTNEVEGNRRPGMLFGQDLITSGVSNTATWSDNLASGGSSYAGYTYNNIAGASEWNETAQLDSKAFFWAVCQIQAPTRAMYEASDTSSALQQRWWCIFFIILFIVMLVAFIVVACCQEDEEMDEPPEDAPDWAQQETQETKRTKSFVSTRSFHGNNYDAEEADDCSSRQHGDNAGDAYYDNASSAGDNVSSNNYGNDFQGYACDEGMGYSNQAPPQQDPWMMQMPHVTGSQRHLGRQNGSGYNAPQPMSGQFKQFGYVDS</sequence>
<comment type="caution">
    <text evidence="4">The sequence shown here is derived from an EMBL/GenBank/DDBJ whole genome shotgun (WGS) entry which is preliminary data.</text>
</comment>
<dbReference type="Pfam" id="PF16825">
    <property type="entry name" value="DUF5075"/>
    <property type="match status" value="1"/>
</dbReference>
<dbReference type="VEuPathDB" id="TriTrypDB:Lsey_0019_0280"/>
<reference evidence="4 5" key="1">
    <citation type="journal article" date="2015" name="PLoS Pathog.">
        <title>Leptomonas seymouri: Adaptations to the Dixenous Life Cycle Analyzed by Genome Sequencing, Transcriptome Profiling and Co-infection with Leishmania donovani.</title>
        <authorList>
            <person name="Kraeva N."/>
            <person name="Butenko A."/>
            <person name="Hlavacova J."/>
            <person name="Kostygov A."/>
            <person name="Myskova J."/>
            <person name="Grybchuk D."/>
            <person name="Lestinova T."/>
            <person name="Votypka J."/>
            <person name="Volf P."/>
            <person name="Opperdoes F."/>
            <person name="Flegontov P."/>
            <person name="Lukes J."/>
            <person name="Yurchenko V."/>
        </authorList>
    </citation>
    <scope>NUCLEOTIDE SEQUENCE [LARGE SCALE GENOMIC DNA]</scope>
    <source>
        <strain evidence="4 5">ATCC 30220</strain>
    </source>
</reference>
<feature type="signal peptide" evidence="3">
    <location>
        <begin position="1"/>
        <end position="32"/>
    </location>
</feature>
<evidence type="ECO:0008006" key="6">
    <source>
        <dbReference type="Google" id="ProtNLM"/>
    </source>
</evidence>